<dbReference type="RefSeq" id="WP_028702170.1">
    <property type="nucleotide sequence ID" value="NZ_JAKDOF010000117.1"/>
</dbReference>
<dbReference type="PANTHER" id="PTHR43731:SF14">
    <property type="entry name" value="PRESENILIN-ASSOCIATED RHOMBOID-LIKE PROTEIN, MITOCHONDRIAL"/>
    <property type="match status" value="1"/>
</dbReference>
<comment type="subcellular location">
    <subcellularLocation>
        <location evidence="1">Membrane</location>
        <topology evidence="1">Multi-pass membrane protein</topology>
    </subcellularLocation>
</comment>
<protein>
    <submittedName>
        <fullName evidence="9">Rhomboid protease gluP</fullName>
        <ecNumber evidence="9">3.4.21.105</ecNumber>
    </submittedName>
</protein>
<dbReference type="GO" id="GO:0004252">
    <property type="term" value="F:serine-type endopeptidase activity"/>
    <property type="evidence" value="ECO:0007669"/>
    <property type="project" value="InterPro"/>
</dbReference>
<comment type="similarity">
    <text evidence="2">Belongs to the peptidase S54 family.</text>
</comment>
<evidence type="ECO:0000256" key="6">
    <source>
        <dbReference type="ARBA" id="ARBA00023136"/>
    </source>
</evidence>
<feature type="transmembrane region" description="Helical" evidence="7">
    <location>
        <begin position="202"/>
        <end position="224"/>
    </location>
</feature>
<evidence type="ECO:0000313" key="9">
    <source>
        <dbReference type="EMBL" id="VEI03793.1"/>
    </source>
</evidence>
<keyword evidence="3 7" id="KW-0812">Transmembrane</keyword>
<evidence type="ECO:0000256" key="4">
    <source>
        <dbReference type="ARBA" id="ARBA00022801"/>
    </source>
</evidence>
<gene>
    <name evidence="9" type="primary">gluP</name>
    <name evidence="9" type="ORF">NCTC13652_02006</name>
</gene>
<evidence type="ECO:0000256" key="3">
    <source>
        <dbReference type="ARBA" id="ARBA00022692"/>
    </source>
</evidence>
<keyword evidence="9" id="KW-0645">Protease</keyword>
<dbReference type="EMBL" id="LR134473">
    <property type="protein sequence ID" value="VEI03793.1"/>
    <property type="molecule type" value="Genomic_DNA"/>
</dbReference>
<dbReference type="InterPro" id="IPR050925">
    <property type="entry name" value="Rhomboid_protease_S54"/>
</dbReference>
<reference evidence="9 10" key="1">
    <citation type="submission" date="2018-12" db="EMBL/GenBank/DDBJ databases">
        <authorList>
            <consortium name="Pathogen Informatics"/>
        </authorList>
    </citation>
    <scope>NUCLEOTIDE SEQUENCE [LARGE SCALE GENOMIC DNA]</scope>
    <source>
        <strain evidence="9 10">NCTC13652</strain>
    </source>
</reference>
<dbReference type="GO" id="GO:0006508">
    <property type="term" value="P:proteolysis"/>
    <property type="evidence" value="ECO:0007669"/>
    <property type="project" value="UniProtKB-KW"/>
</dbReference>
<evidence type="ECO:0000313" key="10">
    <source>
        <dbReference type="Proteomes" id="UP000277858"/>
    </source>
</evidence>
<dbReference type="EC" id="3.4.21.105" evidence="9"/>
<sequence>MSRQNTRPVPVVTWTLIGICVLVWAVELTVPGFIDDIALSAAAGREEPWRFLTSAFAHAENITHIGFNMWALWAVGRSLEGFLGRARYIASYLLSALAGSTLFVVMASPAPNGTAIVPGWYDGLVGASGAIFGLFGTLLVVQRRLGGSTRPLWIVLGLNVALVFFIPDIAWQAHVGGFLAGLVTGVVFFEDTERVRRGHRPMTWWALAGLLAVMVILVVLKYVITPVPG</sequence>
<keyword evidence="4 9" id="KW-0378">Hydrolase</keyword>
<dbReference type="AlphaFoldDB" id="A0A3S5EVA7"/>
<feature type="domain" description="Peptidase S54 rhomboid" evidence="8">
    <location>
        <begin position="46"/>
        <end position="189"/>
    </location>
</feature>
<dbReference type="PANTHER" id="PTHR43731">
    <property type="entry name" value="RHOMBOID PROTEASE"/>
    <property type="match status" value="1"/>
</dbReference>
<keyword evidence="5 7" id="KW-1133">Transmembrane helix</keyword>
<dbReference type="Pfam" id="PF01694">
    <property type="entry name" value="Rhomboid"/>
    <property type="match status" value="1"/>
</dbReference>
<feature type="transmembrane region" description="Helical" evidence="7">
    <location>
        <begin position="120"/>
        <end position="140"/>
    </location>
</feature>
<dbReference type="OrthoDB" id="9807874at2"/>
<dbReference type="GO" id="GO:0016020">
    <property type="term" value="C:membrane"/>
    <property type="evidence" value="ECO:0007669"/>
    <property type="project" value="UniProtKB-SubCell"/>
</dbReference>
<feature type="transmembrane region" description="Helical" evidence="7">
    <location>
        <begin position="173"/>
        <end position="190"/>
    </location>
</feature>
<dbReference type="InterPro" id="IPR022764">
    <property type="entry name" value="Peptidase_S54_rhomboid_dom"/>
</dbReference>
<feature type="transmembrane region" description="Helical" evidence="7">
    <location>
        <begin position="152"/>
        <end position="167"/>
    </location>
</feature>
<dbReference type="Proteomes" id="UP000277858">
    <property type="component" value="Chromosome"/>
</dbReference>
<keyword evidence="10" id="KW-1185">Reference proteome</keyword>
<evidence type="ECO:0000256" key="2">
    <source>
        <dbReference type="ARBA" id="ARBA00009045"/>
    </source>
</evidence>
<proteinExistence type="inferred from homology"/>
<dbReference type="Gene3D" id="1.20.1540.10">
    <property type="entry name" value="Rhomboid-like"/>
    <property type="match status" value="1"/>
</dbReference>
<name>A0A3S5EVA7_9ACTN</name>
<evidence type="ECO:0000259" key="8">
    <source>
        <dbReference type="Pfam" id="PF01694"/>
    </source>
</evidence>
<feature type="transmembrane region" description="Helical" evidence="7">
    <location>
        <begin position="12"/>
        <end position="34"/>
    </location>
</feature>
<evidence type="ECO:0000256" key="1">
    <source>
        <dbReference type="ARBA" id="ARBA00004141"/>
    </source>
</evidence>
<accession>A0A3S5EVA7</accession>
<organism evidence="9 10">
    <name type="scientific">Acidipropionibacterium jensenii</name>
    <dbReference type="NCBI Taxonomy" id="1749"/>
    <lineage>
        <taxon>Bacteria</taxon>
        <taxon>Bacillati</taxon>
        <taxon>Actinomycetota</taxon>
        <taxon>Actinomycetes</taxon>
        <taxon>Propionibacteriales</taxon>
        <taxon>Propionibacteriaceae</taxon>
        <taxon>Acidipropionibacterium</taxon>
    </lineage>
</organism>
<keyword evidence="6 7" id="KW-0472">Membrane</keyword>
<dbReference type="STRING" id="1122997.GCA_000425285_00314"/>
<evidence type="ECO:0000256" key="5">
    <source>
        <dbReference type="ARBA" id="ARBA00022989"/>
    </source>
</evidence>
<dbReference type="SUPFAM" id="SSF144091">
    <property type="entry name" value="Rhomboid-like"/>
    <property type="match status" value="1"/>
</dbReference>
<evidence type="ECO:0000256" key="7">
    <source>
        <dbReference type="SAM" id="Phobius"/>
    </source>
</evidence>
<dbReference type="InterPro" id="IPR035952">
    <property type="entry name" value="Rhomboid-like_sf"/>
</dbReference>
<feature type="transmembrane region" description="Helical" evidence="7">
    <location>
        <begin position="54"/>
        <end position="76"/>
    </location>
</feature>
<feature type="transmembrane region" description="Helical" evidence="7">
    <location>
        <begin position="88"/>
        <end position="108"/>
    </location>
</feature>